<sequence>MLISNGTFQNHVHFYLCYPYSNCLCNMNFSHASCLKYVSTNNRVP</sequence>
<dbReference type="AlphaFoldDB" id="A0A0E9SEV2"/>
<reference evidence="1" key="1">
    <citation type="submission" date="2014-11" db="EMBL/GenBank/DDBJ databases">
        <authorList>
            <person name="Amaro Gonzalez C."/>
        </authorList>
    </citation>
    <scope>NUCLEOTIDE SEQUENCE</scope>
</reference>
<proteinExistence type="predicted"/>
<organism evidence="1">
    <name type="scientific">Anguilla anguilla</name>
    <name type="common">European freshwater eel</name>
    <name type="synonym">Muraena anguilla</name>
    <dbReference type="NCBI Taxonomy" id="7936"/>
    <lineage>
        <taxon>Eukaryota</taxon>
        <taxon>Metazoa</taxon>
        <taxon>Chordata</taxon>
        <taxon>Craniata</taxon>
        <taxon>Vertebrata</taxon>
        <taxon>Euteleostomi</taxon>
        <taxon>Actinopterygii</taxon>
        <taxon>Neopterygii</taxon>
        <taxon>Teleostei</taxon>
        <taxon>Anguilliformes</taxon>
        <taxon>Anguillidae</taxon>
        <taxon>Anguilla</taxon>
    </lineage>
</organism>
<accession>A0A0E9SEV2</accession>
<evidence type="ECO:0000313" key="1">
    <source>
        <dbReference type="EMBL" id="JAH39806.1"/>
    </source>
</evidence>
<reference evidence="1" key="2">
    <citation type="journal article" date="2015" name="Fish Shellfish Immunol.">
        <title>Early steps in the European eel (Anguilla anguilla)-Vibrio vulnificus interaction in the gills: Role of the RtxA13 toxin.</title>
        <authorList>
            <person name="Callol A."/>
            <person name="Pajuelo D."/>
            <person name="Ebbesson L."/>
            <person name="Teles M."/>
            <person name="MacKenzie S."/>
            <person name="Amaro C."/>
        </authorList>
    </citation>
    <scope>NUCLEOTIDE SEQUENCE</scope>
</reference>
<protein>
    <submittedName>
        <fullName evidence="1">Uncharacterized protein</fullName>
    </submittedName>
</protein>
<name>A0A0E9SEV2_ANGAN</name>
<dbReference type="EMBL" id="GBXM01068771">
    <property type="protein sequence ID" value="JAH39806.1"/>
    <property type="molecule type" value="Transcribed_RNA"/>
</dbReference>